<keyword evidence="2" id="KW-0805">Transcription regulation</keyword>
<accession>A0A3B0TH61</accession>
<dbReference type="PANTHER" id="PTHR43133:SF8">
    <property type="entry name" value="RNA POLYMERASE SIGMA FACTOR HI_1459-RELATED"/>
    <property type="match status" value="1"/>
</dbReference>
<dbReference type="InterPro" id="IPR007627">
    <property type="entry name" value="RNA_pol_sigma70_r2"/>
</dbReference>
<evidence type="ECO:0000256" key="5">
    <source>
        <dbReference type="ARBA" id="ARBA00023163"/>
    </source>
</evidence>
<dbReference type="GO" id="GO:0003677">
    <property type="term" value="F:DNA binding"/>
    <property type="evidence" value="ECO:0007669"/>
    <property type="project" value="UniProtKB-KW"/>
</dbReference>
<evidence type="ECO:0000259" key="7">
    <source>
        <dbReference type="Pfam" id="PF08281"/>
    </source>
</evidence>
<proteinExistence type="inferred from homology"/>
<keyword evidence="3" id="KW-0731">Sigma factor</keyword>
<evidence type="ECO:0000259" key="6">
    <source>
        <dbReference type="Pfam" id="PF04542"/>
    </source>
</evidence>
<dbReference type="Gene3D" id="1.10.10.10">
    <property type="entry name" value="Winged helix-like DNA-binding domain superfamily/Winged helix DNA-binding domain"/>
    <property type="match status" value="1"/>
</dbReference>
<dbReference type="NCBIfam" id="TIGR02937">
    <property type="entry name" value="sigma70-ECF"/>
    <property type="match status" value="1"/>
</dbReference>
<dbReference type="GO" id="GO:0016987">
    <property type="term" value="F:sigma factor activity"/>
    <property type="evidence" value="ECO:0007669"/>
    <property type="project" value="UniProtKB-KW"/>
</dbReference>
<evidence type="ECO:0000256" key="1">
    <source>
        <dbReference type="ARBA" id="ARBA00010641"/>
    </source>
</evidence>
<dbReference type="InterPro" id="IPR013249">
    <property type="entry name" value="RNA_pol_sigma70_r4_t2"/>
</dbReference>
<dbReference type="Pfam" id="PF04542">
    <property type="entry name" value="Sigma70_r2"/>
    <property type="match status" value="1"/>
</dbReference>
<feature type="domain" description="RNA polymerase sigma factor 70 region 4 type 2" evidence="7">
    <location>
        <begin position="124"/>
        <end position="166"/>
    </location>
</feature>
<keyword evidence="5" id="KW-0804">Transcription</keyword>
<dbReference type="InterPro" id="IPR039425">
    <property type="entry name" value="RNA_pol_sigma-70-like"/>
</dbReference>
<organism evidence="8">
    <name type="scientific">hydrothermal vent metagenome</name>
    <dbReference type="NCBI Taxonomy" id="652676"/>
    <lineage>
        <taxon>unclassified sequences</taxon>
        <taxon>metagenomes</taxon>
        <taxon>ecological metagenomes</taxon>
    </lineage>
</organism>
<reference evidence="8" key="1">
    <citation type="submission" date="2018-06" db="EMBL/GenBank/DDBJ databases">
        <authorList>
            <person name="Zhirakovskaya E."/>
        </authorList>
    </citation>
    <scope>NUCLEOTIDE SEQUENCE</scope>
</reference>
<dbReference type="InterPro" id="IPR036388">
    <property type="entry name" value="WH-like_DNA-bd_sf"/>
</dbReference>
<dbReference type="CDD" id="cd06171">
    <property type="entry name" value="Sigma70_r4"/>
    <property type="match status" value="1"/>
</dbReference>
<feature type="domain" description="RNA polymerase sigma-70 region 2" evidence="6">
    <location>
        <begin position="16"/>
        <end position="82"/>
    </location>
</feature>
<dbReference type="Gene3D" id="1.10.1740.10">
    <property type="match status" value="1"/>
</dbReference>
<dbReference type="EMBL" id="UOEL01000090">
    <property type="protein sequence ID" value="VAW12637.1"/>
    <property type="molecule type" value="Genomic_DNA"/>
</dbReference>
<gene>
    <name evidence="8" type="ORF">MNBD_BACTEROID03-935</name>
</gene>
<protein>
    <submittedName>
        <fullName evidence="8">RNA polymerase ECF-type sigma factor</fullName>
    </submittedName>
</protein>
<dbReference type="SUPFAM" id="SSF88946">
    <property type="entry name" value="Sigma2 domain of RNA polymerase sigma factors"/>
    <property type="match status" value="1"/>
</dbReference>
<dbReference type="PANTHER" id="PTHR43133">
    <property type="entry name" value="RNA POLYMERASE ECF-TYPE SIGMA FACTO"/>
    <property type="match status" value="1"/>
</dbReference>
<dbReference type="InterPro" id="IPR013325">
    <property type="entry name" value="RNA_pol_sigma_r2"/>
</dbReference>
<evidence type="ECO:0000313" key="8">
    <source>
        <dbReference type="EMBL" id="VAW12637.1"/>
    </source>
</evidence>
<dbReference type="SUPFAM" id="SSF88659">
    <property type="entry name" value="Sigma3 and sigma4 domains of RNA polymerase sigma factors"/>
    <property type="match status" value="1"/>
</dbReference>
<dbReference type="InterPro" id="IPR014284">
    <property type="entry name" value="RNA_pol_sigma-70_dom"/>
</dbReference>
<dbReference type="GO" id="GO:0006352">
    <property type="term" value="P:DNA-templated transcription initiation"/>
    <property type="evidence" value="ECO:0007669"/>
    <property type="project" value="InterPro"/>
</dbReference>
<name>A0A3B0TH61_9ZZZZ</name>
<keyword evidence="4" id="KW-0238">DNA-binding</keyword>
<dbReference type="AlphaFoldDB" id="A0A3B0TH61"/>
<sequence length="178" mass="20799">MISDTENHKKLNTFFNNEYRSLKAYVKSRIDDAADRDAEDVIQDVALKIFSRPQDALPINNIAGFVYNSIRNKIIDVMRTKKERLDGDMELENLWTDFAELFYGKSANEYPEHLKDKLKWAVLDLKPHYRDIILAVDFEGYTYNEITQQTGIPSGTLMSRRHRAMSLLLKNLKSEKTY</sequence>
<evidence type="ECO:0000256" key="2">
    <source>
        <dbReference type="ARBA" id="ARBA00023015"/>
    </source>
</evidence>
<comment type="similarity">
    <text evidence="1">Belongs to the sigma-70 factor family. ECF subfamily.</text>
</comment>
<dbReference type="Pfam" id="PF08281">
    <property type="entry name" value="Sigma70_r4_2"/>
    <property type="match status" value="1"/>
</dbReference>
<evidence type="ECO:0000256" key="3">
    <source>
        <dbReference type="ARBA" id="ARBA00023082"/>
    </source>
</evidence>
<dbReference type="InterPro" id="IPR013324">
    <property type="entry name" value="RNA_pol_sigma_r3/r4-like"/>
</dbReference>
<evidence type="ECO:0000256" key="4">
    <source>
        <dbReference type="ARBA" id="ARBA00023125"/>
    </source>
</evidence>